<sequence>MQGFSPNQSRSPNTAHNRQTQASIHGHENKLNTSIYNLSMNQ</sequence>
<accession>A0A0E9QZI2</accession>
<dbReference type="EMBL" id="GBXM01086917">
    <property type="protein sequence ID" value="JAH21660.1"/>
    <property type="molecule type" value="Transcribed_RNA"/>
</dbReference>
<reference evidence="2" key="1">
    <citation type="submission" date="2014-11" db="EMBL/GenBank/DDBJ databases">
        <authorList>
            <person name="Amaro Gonzalez C."/>
        </authorList>
    </citation>
    <scope>NUCLEOTIDE SEQUENCE</scope>
</reference>
<feature type="compositionally biased region" description="Polar residues" evidence="1">
    <location>
        <begin position="31"/>
        <end position="42"/>
    </location>
</feature>
<protein>
    <submittedName>
        <fullName evidence="2">Uncharacterized protein</fullName>
    </submittedName>
</protein>
<proteinExistence type="predicted"/>
<evidence type="ECO:0000313" key="2">
    <source>
        <dbReference type="EMBL" id="JAH21660.1"/>
    </source>
</evidence>
<dbReference type="AlphaFoldDB" id="A0A0E9QZI2"/>
<organism evidence="2">
    <name type="scientific">Anguilla anguilla</name>
    <name type="common">European freshwater eel</name>
    <name type="synonym">Muraena anguilla</name>
    <dbReference type="NCBI Taxonomy" id="7936"/>
    <lineage>
        <taxon>Eukaryota</taxon>
        <taxon>Metazoa</taxon>
        <taxon>Chordata</taxon>
        <taxon>Craniata</taxon>
        <taxon>Vertebrata</taxon>
        <taxon>Euteleostomi</taxon>
        <taxon>Actinopterygii</taxon>
        <taxon>Neopterygii</taxon>
        <taxon>Teleostei</taxon>
        <taxon>Anguilliformes</taxon>
        <taxon>Anguillidae</taxon>
        <taxon>Anguilla</taxon>
    </lineage>
</organism>
<reference evidence="2" key="2">
    <citation type="journal article" date="2015" name="Fish Shellfish Immunol.">
        <title>Early steps in the European eel (Anguilla anguilla)-Vibrio vulnificus interaction in the gills: Role of the RtxA13 toxin.</title>
        <authorList>
            <person name="Callol A."/>
            <person name="Pajuelo D."/>
            <person name="Ebbesson L."/>
            <person name="Teles M."/>
            <person name="MacKenzie S."/>
            <person name="Amaro C."/>
        </authorList>
    </citation>
    <scope>NUCLEOTIDE SEQUENCE</scope>
</reference>
<name>A0A0E9QZI2_ANGAN</name>
<feature type="region of interest" description="Disordered" evidence="1">
    <location>
        <begin position="1"/>
        <end position="42"/>
    </location>
</feature>
<evidence type="ECO:0000256" key="1">
    <source>
        <dbReference type="SAM" id="MobiDB-lite"/>
    </source>
</evidence>
<feature type="compositionally biased region" description="Polar residues" evidence="1">
    <location>
        <begin position="1"/>
        <end position="23"/>
    </location>
</feature>